<dbReference type="Pfam" id="PF02518">
    <property type="entry name" value="HATPase_c"/>
    <property type="match status" value="1"/>
</dbReference>
<evidence type="ECO:0000256" key="5">
    <source>
        <dbReference type="ARBA" id="ARBA00022741"/>
    </source>
</evidence>
<dbReference type="InterPro" id="IPR000014">
    <property type="entry name" value="PAS"/>
</dbReference>
<keyword evidence="7" id="KW-0067">ATP-binding</keyword>
<keyword evidence="6" id="KW-0418">Kinase</keyword>
<dbReference type="InterPro" id="IPR036097">
    <property type="entry name" value="HisK_dim/P_sf"/>
</dbReference>
<dbReference type="GO" id="GO:0005524">
    <property type="term" value="F:ATP binding"/>
    <property type="evidence" value="ECO:0007669"/>
    <property type="project" value="UniProtKB-KW"/>
</dbReference>
<accession>A0A1S6IZ48</accession>
<dbReference type="Gene3D" id="1.10.287.130">
    <property type="match status" value="1"/>
</dbReference>
<keyword evidence="9" id="KW-0472">Membrane</keyword>
<dbReference type="Proteomes" id="UP000189464">
    <property type="component" value="Chromosome"/>
</dbReference>
<dbReference type="InterPro" id="IPR035965">
    <property type="entry name" value="PAS-like_dom_sf"/>
</dbReference>
<dbReference type="InterPro" id="IPR005467">
    <property type="entry name" value="His_kinase_dom"/>
</dbReference>
<evidence type="ECO:0000256" key="1">
    <source>
        <dbReference type="ARBA" id="ARBA00000085"/>
    </source>
</evidence>
<proteinExistence type="predicted"/>
<keyword evidence="13" id="KW-1185">Reference proteome</keyword>
<evidence type="ECO:0000313" key="12">
    <source>
        <dbReference type="EMBL" id="AQS60042.1"/>
    </source>
</evidence>
<gene>
    <name evidence="12" type="ORF">B0537_13750</name>
</gene>
<keyword evidence="3" id="KW-0597">Phosphoprotein</keyword>
<dbReference type="PROSITE" id="PS50109">
    <property type="entry name" value="HIS_KIN"/>
    <property type="match status" value="1"/>
</dbReference>
<dbReference type="EC" id="2.7.13.3" evidence="2"/>
<evidence type="ECO:0000259" key="11">
    <source>
        <dbReference type="PROSITE" id="PS50112"/>
    </source>
</evidence>
<feature type="transmembrane region" description="Helical" evidence="9">
    <location>
        <begin position="14"/>
        <end position="32"/>
    </location>
</feature>
<keyword evidence="8" id="KW-0902">Two-component regulatory system</keyword>
<dbReference type="AlphaFoldDB" id="A0A1S6IZ48"/>
<evidence type="ECO:0000256" key="2">
    <source>
        <dbReference type="ARBA" id="ARBA00012438"/>
    </source>
</evidence>
<dbReference type="SMART" id="SM00387">
    <property type="entry name" value="HATPase_c"/>
    <property type="match status" value="1"/>
</dbReference>
<protein>
    <recommendedName>
        <fullName evidence="2">histidine kinase</fullName>
        <ecNumber evidence="2">2.7.13.3</ecNumber>
    </recommendedName>
</protein>
<dbReference type="EMBL" id="CP019698">
    <property type="protein sequence ID" value="AQS60042.1"/>
    <property type="molecule type" value="Genomic_DNA"/>
</dbReference>
<evidence type="ECO:0000256" key="9">
    <source>
        <dbReference type="SAM" id="Phobius"/>
    </source>
</evidence>
<dbReference type="PRINTS" id="PR00344">
    <property type="entry name" value="BCTRLSENSOR"/>
</dbReference>
<evidence type="ECO:0000256" key="3">
    <source>
        <dbReference type="ARBA" id="ARBA00022553"/>
    </source>
</evidence>
<feature type="transmembrane region" description="Helical" evidence="9">
    <location>
        <begin position="44"/>
        <end position="66"/>
    </location>
</feature>
<dbReference type="SUPFAM" id="SSF47384">
    <property type="entry name" value="Homodimeric domain of signal transducing histidine kinase"/>
    <property type="match status" value="1"/>
</dbReference>
<evidence type="ECO:0000259" key="10">
    <source>
        <dbReference type="PROSITE" id="PS50109"/>
    </source>
</evidence>
<dbReference type="InterPro" id="IPR036890">
    <property type="entry name" value="HATPase_C_sf"/>
</dbReference>
<comment type="catalytic activity">
    <reaction evidence="1">
        <text>ATP + protein L-histidine = ADP + protein N-phospho-L-histidine.</text>
        <dbReference type="EC" id="2.7.13.3"/>
    </reaction>
</comment>
<dbReference type="SMART" id="SM00388">
    <property type="entry name" value="HisKA"/>
    <property type="match status" value="1"/>
</dbReference>
<feature type="transmembrane region" description="Helical" evidence="9">
    <location>
        <begin position="78"/>
        <end position="100"/>
    </location>
</feature>
<keyword evidence="9" id="KW-0812">Transmembrane</keyword>
<dbReference type="SUPFAM" id="SSF55874">
    <property type="entry name" value="ATPase domain of HSP90 chaperone/DNA topoisomerase II/histidine kinase"/>
    <property type="match status" value="1"/>
</dbReference>
<dbReference type="InterPro" id="IPR003594">
    <property type="entry name" value="HATPase_dom"/>
</dbReference>
<dbReference type="SUPFAM" id="SSF55785">
    <property type="entry name" value="PYP-like sensor domain (PAS domain)"/>
    <property type="match status" value="1"/>
</dbReference>
<evidence type="ECO:0000313" key="13">
    <source>
        <dbReference type="Proteomes" id="UP000189464"/>
    </source>
</evidence>
<dbReference type="KEGG" id="dfg:B0537_13750"/>
<dbReference type="Gene3D" id="3.30.565.10">
    <property type="entry name" value="Histidine kinase-like ATPase, C-terminal domain"/>
    <property type="match status" value="1"/>
</dbReference>
<evidence type="ECO:0000256" key="6">
    <source>
        <dbReference type="ARBA" id="ARBA00022777"/>
    </source>
</evidence>
<feature type="domain" description="Histidine kinase" evidence="10">
    <location>
        <begin position="305"/>
        <end position="509"/>
    </location>
</feature>
<evidence type="ECO:0000256" key="8">
    <source>
        <dbReference type="ARBA" id="ARBA00023012"/>
    </source>
</evidence>
<organism evidence="12 13">
    <name type="scientific">Desulforamulus ferrireducens</name>
    <dbReference type="NCBI Taxonomy" id="1833852"/>
    <lineage>
        <taxon>Bacteria</taxon>
        <taxon>Bacillati</taxon>
        <taxon>Bacillota</taxon>
        <taxon>Clostridia</taxon>
        <taxon>Eubacteriales</taxon>
        <taxon>Peptococcaceae</taxon>
        <taxon>Desulforamulus</taxon>
    </lineage>
</organism>
<dbReference type="GO" id="GO:0000155">
    <property type="term" value="F:phosphorelay sensor kinase activity"/>
    <property type="evidence" value="ECO:0007669"/>
    <property type="project" value="InterPro"/>
</dbReference>
<evidence type="ECO:0000256" key="4">
    <source>
        <dbReference type="ARBA" id="ARBA00022679"/>
    </source>
</evidence>
<dbReference type="Gene3D" id="3.30.450.20">
    <property type="entry name" value="PAS domain"/>
    <property type="match status" value="1"/>
</dbReference>
<dbReference type="STRING" id="1833852.B0537_13750"/>
<evidence type="ECO:0000256" key="7">
    <source>
        <dbReference type="ARBA" id="ARBA00022840"/>
    </source>
</evidence>
<reference evidence="12 13" key="1">
    <citation type="journal article" date="2016" name="Int. J. Syst. Evol. Microbiol.">
        <title>Desulfotomaculum ferrireducens sp. nov., a moderately thermophilic sulfate-reducing and dissimilatory Fe(III)-reducing bacterium isolated from compost.</title>
        <authorList>
            <person name="Yang G."/>
            <person name="Guo J."/>
            <person name="Zhuang L."/>
            <person name="Yuan Y."/>
            <person name="Zhou S."/>
        </authorList>
    </citation>
    <scope>NUCLEOTIDE SEQUENCE [LARGE SCALE GENOMIC DNA]</scope>
    <source>
        <strain evidence="12 13">GSS09</strain>
    </source>
</reference>
<dbReference type="CDD" id="cd00082">
    <property type="entry name" value="HisKA"/>
    <property type="match status" value="1"/>
</dbReference>
<dbReference type="PANTHER" id="PTHR43065">
    <property type="entry name" value="SENSOR HISTIDINE KINASE"/>
    <property type="match status" value="1"/>
</dbReference>
<keyword evidence="5" id="KW-0547">Nucleotide-binding</keyword>
<dbReference type="PANTHER" id="PTHR43065:SF10">
    <property type="entry name" value="PEROXIDE STRESS-ACTIVATED HISTIDINE KINASE MAK3"/>
    <property type="match status" value="1"/>
</dbReference>
<dbReference type="Pfam" id="PF00512">
    <property type="entry name" value="HisKA"/>
    <property type="match status" value="1"/>
</dbReference>
<feature type="domain" description="PAS" evidence="11">
    <location>
        <begin position="178"/>
        <end position="223"/>
    </location>
</feature>
<dbReference type="InterPro" id="IPR003661">
    <property type="entry name" value="HisK_dim/P_dom"/>
</dbReference>
<dbReference type="InterPro" id="IPR004358">
    <property type="entry name" value="Sig_transdc_His_kin-like_C"/>
</dbReference>
<dbReference type="PROSITE" id="PS50112">
    <property type="entry name" value="PAS"/>
    <property type="match status" value="1"/>
</dbReference>
<sequence>MKNKFPPISQVKDIYWVAHFLFLSAIYIIIFLNNKIQVKDTISVINYNCSFILLFLTYLIINYLFIKAINEKVIQSDKSLYQCLYSLFLVLFALSFFYFYNYDIYYVIYVIPIVLIALTCGTKLGVFSACIIAVNVLWLGKNLNNQDIALAICLIVLAWLVGQISHILFQHALQLAKERKYLADLIETFSEGIIISNSQREIILANNQVEQIFEVPKSQIVGKGESLLWANSSIPYHQWSPNFLNMEVEIGPKNYLISRYNIMSTDEPEKNNFVTVINDITELHQQREKLQRMATLSAVGELAAGAAHEIRNPLTTVKGFLQLLKEKWPDHSFAGLCDIANEELDRINSIVTVMLQVARPEFGEKQELNLNQIIYDVWELYTYSGVKKGIVYIKDLQEIPPIMGIDKQLKQVLLNLLQNAERACTKGDTISIKTYADDKYVYLDVNDTGRGIKPEHMDKILHPFFTTDPTGTGMGLAICNRIVTDHQGFIKVKSQLGLGTNFSLAFKRA</sequence>
<feature type="transmembrane region" description="Helical" evidence="9">
    <location>
        <begin position="148"/>
        <end position="169"/>
    </location>
</feature>
<feature type="transmembrane region" description="Helical" evidence="9">
    <location>
        <begin position="106"/>
        <end position="136"/>
    </location>
</feature>
<keyword evidence="9" id="KW-1133">Transmembrane helix</keyword>
<name>A0A1S6IZ48_9FIRM</name>
<keyword evidence="4" id="KW-0808">Transferase</keyword>